<feature type="region of interest" description="Disordered" evidence="1">
    <location>
        <begin position="45"/>
        <end position="79"/>
    </location>
</feature>
<evidence type="ECO:0000313" key="2">
    <source>
        <dbReference type="EMBL" id="TGY06898.1"/>
    </source>
</evidence>
<dbReference type="Proteomes" id="UP000310532">
    <property type="component" value="Unassembled WGS sequence"/>
</dbReference>
<feature type="compositionally biased region" description="Basic and acidic residues" evidence="1">
    <location>
        <begin position="61"/>
        <end position="79"/>
    </location>
</feature>
<dbReference type="EMBL" id="SRYZ01000013">
    <property type="protein sequence ID" value="TGY06898.1"/>
    <property type="molecule type" value="Genomic_DNA"/>
</dbReference>
<organism evidence="2 3">
    <name type="scientific">Bacteroides muris</name>
    <name type="common">ex Afrizal et al. 2022</name>
    <dbReference type="NCBI Taxonomy" id="2516960"/>
    <lineage>
        <taxon>Bacteria</taxon>
        <taxon>Pseudomonadati</taxon>
        <taxon>Bacteroidota</taxon>
        <taxon>Bacteroidia</taxon>
        <taxon>Bacteroidales</taxon>
        <taxon>Bacteroidaceae</taxon>
        <taxon>Bacteroides</taxon>
    </lineage>
</organism>
<accession>A0A4S2AZ44</accession>
<evidence type="ECO:0000256" key="1">
    <source>
        <dbReference type="SAM" id="MobiDB-lite"/>
    </source>
</evidence>
<evidence type="ECO:0000313" key="3">
    <source>
        <dbReference type="Proteomes" id="UP000310532"/>
    </source>
</evidence>
<dbReference type="InterPro" id="IPR025905">
    <property type="entry name" value="NVEALA"/>
</dbReference>
<evidence type="ECO:0008006" key="4">
    <source>
        <dbReference type="Google" id="ProtNLM"/>
    </source>
</evidence>
<protein>
    <recommendedName>
        <fullName evidence="4">NVEALA protein</fullName>
    </recommendedName>
</protein>
<dbReference type="RefSeq" id="WP_136009920.1">
    <property type="nucleotide sequence ID" value="NZ_SRYZ01000013.1"/>
</dbReference>
<name>A0A4S2AZ44_9BACE</name>
<comment type="caution">
    <text evidence="2">The sequence shown here is derived from an EMBL/GenBank/DDBJ whole genome shotgun (WGS) entry which is preliminary data.</text>
</comment>
<keyword evidence="3" id="KW-1185">Reference proteome</keyword>
<reference evidence="2 3" key="1">
    <citation type="submission" date="2019-04" db="EMBL/GenBank/DDBJ databases">
        <title>Microbes associate with the intestines of laboratory mice.</title>
        <authorList>
            <person name="Navarre W."/>
            <person name="Wong E."/>
            <person name="Huang K."/>
            <person name="Tropini C."/>
            <person name="Ng K."/>
            <person name="Yu B."/>
        </authorList>
    </citation>
    <scope>NUCLEOTIDE SEQUENCE [LARGE SCALE GENOMIC DNA]</scope>
    <source>
        <strain evidence="2 3">NM69_E16B</strain>
    </source>
</reference>
<proteinExistence type="predicted"/>
<sequence length="79" mass="8736">MKKIIKIAFVAAFAAVTGYGVYTNQRTETMSDLMLANVEALATPEQPNTNDCISDPNYDCEALHPTDPSQDKRGDNARW</sequence>
<dbReference type="Pfam" id="PF14055">
    <property type="entry name" value="NVEALA"/>
    <property type="match status" value="1"/>
</dbReference>
<dbReference type="AlphaFoldDB" id="A0A4S2AZ44"/>
<gene>
    <name evidence="2" type="ORF">E5355_07985</name>
</gene>